<dbReference type="SUPFAM" id="SSF101898">
    <property type="entry name" value="NHL repeat"/>
    <property type="match status" value="1"/>
</dbReference>
<dbReference type="EMBL" id="JAIWYP010000003">
    <property type="protein sequence ID" value="KAH3846221.1"/>
    <property type="molecule type" value="Genomic_DNA"/>
</dbReference>
<evidence type="ECO:0000313" key="1">
    <source>
        <dbReference type="EMBL" id="KAH3846221.1"/>
    </source>
</evidence>
<protein>
    <submittedName>
        <fullName evidence="1">Uncharacterized protein</fullName>
    </submittedName>
</protein>
<keyword evidence="2" id="KW-1185">Reference proteome</keyword>
<sequence length="120" mass="13177">MISEWLKCAVGLGGDKLYITIANKNTLLTLSIDGTVMSTFTDPQLRSPRGLHVTHSGQVLVCGWRSSTVIQVNAEGNTKIATLVTQKHGMKYPLSVSCKKNDTIIVGQWQNSNMLLFEVK</sequence>
<evidence type="ECO:0000313" key="2">
    <source>
        <dbReference type="Proteomes" id="UP000828390"/>
    </source>
</evidence>
<comment type="caution">
    <text evidence="1">The sequence shown here is derived from an EMBL/GenBank/DDBJ whole genome shotgun (WGS) entry which is preliminary data.</text>
</comment>
<reference evidence="1" key="1">
    <citation type="journal article" date="2019" name="bioRxiv">
        <title>The Genome of the Zebra Mussel, Dreissena polymorpha: A Resource for Invasive Species Research.</title>
        <authorList>
            <person name="McCartney M.A."/>
            <person name="Auch B."/>
            <person name="Kono T."/>
            <person name="Mallez S."/>
            <person name="Zhang Y."/>
            <person name="Obille A."/>
            <person name="Becker A."/>
            <person name="Abrahante J.E."/>
            <person name="Garbe J."/>
            <person name="Badalamenti J.P."/>
            <person name="Herman A."/>
            <person name="Mangelson H."/>
            <person name="Liachko I."/>
            <person name="Sullivan S."/>
            <person name="Sone E.D."/>
            <person name="Koren S."/>
            <person name="Silverstein K.A.T."/>
            <person name="Beckman K.B."/>
            <person name="Gohl D.M."/>
        </authorList>
    </citation>
    <scope>NUCLEOTIDE SEQUENCE</scope>
    <source>
        <strain evidence="1">Duluth1</strain>
        <tissue evidence="1">Whole animal</tissue>
    </source>
</reference>
<gene>
    <name evidence="1" type="ORF">DPMN_088520</name>
</gene>
<dbReference type="Proteomes" id="UP000828390">
    <property type="component" value="Unassembled WGS sequence"/>
</dbReference>
<name>A0A9D4KWC1_DREPO</name>
<proteinExistence type="predicted"/>
<accession>A0A9D4KWC1</accession>
<dbReference type="Gene3D" id="2.120.10.30">
    <property type="entry name" value="TolB, C-terminal domain"/>
    <property type="match status" value="1"/>
</dbReference>
<reference evidence="1" key="2">
    <citation type="submission" date="2020-11" db="EMBL/GenBank/DDBJ databases">
        <authorList>
            <person name="McCartney M.A."/>
            <person name="Auch B."/>
            <person name="Kono T."/>
            <person name="Mallez S."/>
            <person name="Becker A."/>
            <person name="Gohl D.M."/>
            <person name="Silverstein K.A.T."/>
            <person name="Koren S."/>
            <person name="Bechman K.B."/>
            <person name="Herman A."/>
            <person name="Abrahante J.E."/>
            <person name="Garbe J."/>
        </authorList>
    </citation>
    <scope>NUCLEOTIDE SEQUENCE</scope>
    <source>
        <strain evidence="1">Duluth1</strain>
        <tissue evidence="1">Whole animal</tissue>
    </source>
</reference>
<dbReference type="InterPro" id="IPR011042">
    <property type="entry name" value="6-blade_b-propeller_TolB-like"/>
</dbReference>
<dbReference type="AlphaFoldDB" id="A0A9D4KWC1"/>
<organism evidence="1 2">
    <name type="scientific">Dreissena polymorpha</name>
    <name type="common">Zebra mussel</name>
    <name type="synonym">Mytilus polymorpha</name>
    <dbReference type="NCBI Taxonomy" id="45954"/>
    <lineage>
        <taxon>Eukaryota</taxon>
        <taxon>Metazoa</taxon>
        <taxon>Spiralia</taxon>
        <taxon>Lophotrochozoa</taxon>
        <taxon>Mollusca</taxon>
        <taxon>Bivalvia</taxon>
        <taxon>Autobranchia</taxon>
        <taxon>Heteroconchia</taxon>
        <taxon>Euheterodonta</taxon>
        <taxon>Imparidentia</taxon>
        <taxon>Neoheterodontei</taxon>
        <taxon>Myida</taxon>
        <taxon>Dreissenoidea</taxon>
        <taxon>Dreissenidae</taxon>
        <taxon>Dreissena</taxon>
    </lineage>
</organism>